<comment type="caution">
    <text evidence="2">The sequence shown here is derived from an EMBL/GenBank/DDBJ whole genome shotgun (WGS) entry which is preliminary data.</text>
</comment>
<feature type="chain" id="PRO_5044021815" evidence="1">
    <location>
        <begin position="18"/>
        <end position="75"/>
    </location>
</feature>
<sequence length="75" mass="8958">MFQILTIKFWFLRFLEVAKLPSLVLVIQLPFKLPLHANYNEVLLTFSCSTFSKKNEFFLAEKLRLPKTFFRNNTD</sequence>
<protein>
    <submittedName>
        <fullName evidence="2">Uncharacterized protein</fullName>
    </submittedName>
</protein>
<evidence type="ECO:0000313" key="2">
    <source>
        <dbReference type="EMBL" id="CAL1263000.1"/>
    </source>
</evidence>
<feature type="signal peptide" evidence="1">
    <location>
        <begin position="1"/>
        <end position="17"/>
    </location>
</feature>
<dbReference type="Proteomes" id="UP001497382">
    <property type="component" value="Unassembled WGS sequence"/>
</dbReference>
<gene>
    <name evidence="2" type="ORF">LARSCL_LOCUS1316</name>
</gene>
<keyword evidence="3" id="KW-1185">Reference proteome</keyword>
<accession>A0AAV1YVM0</accession>
<dbReference type="AlphaFoldDB" id="A0AAV1YVM0"/>
<proteinExistence type="predicted"/>
<evidence type="ECO:0000256" key="1">
    <source>
        <dbReference type="SAM" id="SignalP"/>
    </source>
</evidence>
<dbReference type="EMBL" id="CAXIEN010000007">
    <property type="protein sequence ID" value="CAL1263000.1"/>
    <property type="molecule type" value="Genomic_DNA"/>
</dbReference>
<reference evidence="2 3" key="1">
    <citation type="submission" date="2024-04" db="EMBL/GenBank/DDBJ databases">
        <authorList>
            <person name="Rising A."/>
            <person name="Reimegard J."/>
            <person name="Sonavane S."/>
            <person name="Akerstrom W."/>
            <person name="Nylinder S."/>
            <person name="Hedman E."/>
            <person name="Kallberg Y."/>
        </authorList>
    </citation>
    <scope>NUCLEOTIDE SEQUENCE [LARGE SCALE GENOMIC DNA]</scope>
</reference>
<organism evidence="2 3">
    <name type="scientific">Larinioides sclopetarius</name>
    <dbReference type="NCBI Taxonomy" id="280406"/>
    <lineage>
        <taxon>Eukaryota</taxon>
        <taxon>Metazoa</taxon>
        <taxon>Ecdysozoa</taxon>
        <taxon>Arthropoda</taxon>
        <taxon>Chelicerata</taxon>
        <taxon>Arachnida</taxon>
        <taxon>Araneae</taxon>
        <taxon>Araneomorphae</taxon>
        <taxon>Entelegynae</taxon>
        <taxon>Araneoidea</taxon>
        <taxon>Araneidae</taxon>
        <taxon>Larinioides</taxon>
    </lineage>
</organism>
<evidence type="ECO:0000313" key="3">
    <source>
        <dbReference type="Proteomes" id="UP001497382"/>
    </source>
</evidence>
<name>A0AAV1YVM0_9ARAC</name>
<keyword evidence="1" id="KW-0732">Signal</keyword>